<keyword evidence="6 10" id="KW-0443">Lipid metabolism</keyword>
<dbReference type="EC" id="2.3.1.275" evidence="10"/>
<feature type="transmembrane region" description="Helical" evidence="10">
    <location>
        <begin position="12"/>
        <end position="32"/>
    </location>
</feature>
<reference evidence="11" key="1">
    <citation type="submission" date="2020-10" db="EMBL/GenBank/DDBJ databases">
        <authorList>
            <person name="Gilroy R."/>
        </authorList>
    </citation>
    <scope>NUCLEOTIDE SEQUENCE</scope>
    <source>
        <strain evidence="11">ChiHcec3-6078</strain>
    </source>
</reference>
<evidence type="ECO:0000313" key="12">
    <source>
        <dbReference type="Proteomes" id="UP000824090"/>
    </source>
</evidence>
<name>A0A9D1I1K3_9FIRM</name>
<keyword evidence="9 10" id="KW-1208">Phospholipid metabolism</keyword>
<proteinExistence type="inferred from homology"/>
<dbReference type="SMART" id="SM01207">
    <property type="entry name" value="G3P_acyltransf"/>
    <property type="match status" value="1"/>
</dbReference>
<dbReference type="HAMAP" id="MF_01043">
    <property type="entry name" value="PlsY"/>
    <property type="match status" value="1"/>
</dbReference>
<comment type="function">
    <text evidence="10">Catalyzes the transfer of an acyl group from acyl-phosphate (acyl-PO(4)) to glycerol-3-phosphate (G3P) to form lysophosphatidic acid (LPA). This enzyme utilizes acyl-phosphate as fatty acyl donor, but not acyl-CoA or acyl-ACP.</text>
</comment>
<feature type="transmembrane region" description="Helical" evidence="10">
    <location>
        <begin position="60"/>
        <end position="80"/>
    </location>
</feature>
<gene>
    <name evidence="10 11" type="primary">plsY</name>
    <name evidence="11" type="ORF">IAC50_03400</name>
</gene>
<keyword evidence="1 10" id="KW-1003">Cell membrane</keyword>
<keyword evidence="8 10" id="KW-0594">Phospholipid biosynthesis</keyword>
<reference evidence="11" key="2">
    <citation type="journal article" date="2021" name="PeerJ">
        <title>Extensive microbial diversity within the chicken gut microbiome revealed by metagenomics and culture.</title>
        <authorList>
            <person name="Gilroy R."/>
            <person name="Ravi A."/>
            <person name="Getino M."/>
            <person name="Pursley I."/>
            <person name="Horton D.L."/>
            <person name="Alikhan N.F."/>
            <person name="Baker D."/>
            <person name="Gharbi K."/>
            <person name="Hall N."/>
            <person name="Watson M."/>
            <person name="Adriaenssens E.M."/>
            <person name="Foster-Nyarko E."/>
            <person name="Jarju S."/>
            <person name="Secka A."/>
            <person name="Antonio M."/>
            <person name="Oren A."/>
            <person name="Chaudhuri R.R."/>
            <person name="La Ragione R."/>
            <person name="Hildebrand F."/>
            <person name="Pallen M.J."/>
        </authorList>
    </citation>
    <scope>NUCLEOTIDE SEQUENCE</scope>
    <source>
        <strain evidence="11">ChiHcec3-6078</strain>
    </source>
</reference>
<comment type="subunit">
    <text evidence="10">Probably interacts with PlsX.</text>
</comment>
<evidence type="ECO:0000256" key="2">
    <source>
        <dbReference type="ARBA" id="ARBA00022516"/>
    </source>
</evidence>
<comment type="pathway">
    <text evidence="10">Lipid metabolism; phospholipid metabolism.</text>
</comment>
<evidence type="ECO:0000256" key="5">
    <source>
        <dbReference type="ARBA" id="ARBA00022989"/>
    </source>
</evidence>
<dbReference type="PANTHER" id="PTHR30309:SF0">
    <property type="entry name" value="GLYCEROL-3-PHOSPHATE ACYLTRANSFERASE-RELATED"/>
    <property type="match status" value="1"/>
</dbReference>
<comment type="subcellular location">
    <subcellularLocation>
        <location evidence="10">Cell membrane</location>
        <topology evidence="10">Multi-pass membrane protein</topology>
    </subcellularLocation>
</comment>
<keyword evidence="5 10" id="KW-1133">Transmembrane helix</keyword>
<feature type="transmembrane region" description="Helical" evidence="10">
    <location>
        <begin position="117"/>
        <end position="141"/>
    </location>
</feature>
<keyword evidence="2 10" id="KW-0444">Lipid biosynthesis</keyword>
<evidence type="ECO:0000256" key="4">
    <source>
        <dbReference type="ARBA" id="ARBA00022692"/>
    </source>
</evidence>
<evidence type="ECO:0000256" key="1">
    <source>
        <dbReference type="ARBA" id="ARBA00022475"/>
    </source>
</evidence>
<dbReference type="GO" id="GO:0005886">
    <property type="term" value="C:plasma membrane"/>
    <property type="evidence" value="ECO:0007669"/>
    <property type="project" value="UniProtKB-SubCell"/>
</dbReference>
<comment type="similarity">
    <text evidence="10">Belongs to the PlsY family.</text>
</comment>
<dbReference type="PANTHER" id="PTHR30309">
    <property type="entry name" value="INNER MEMBRANE PROTEIN YGIH"/>
    <property type="match status" value="1"/>
</dbReference>
<keyword evidence="11" id="KW-0012">Acyltransferase</keyword>
<feature type="transmembrane region" description="Helical" evidence="10">
    <location>
        <begin position="153"/>
        <end position="180"/>
    </location>
</feature>
<keyword evidence="3 10" id="KW-0808">Transferase</keyword>
<comment type="catalytic activity">
    <reaction evidence="10">
        <text>an acyl phosphate + sn-glycerol 3-phosphate = a 1-acyl-sn-glycero-3-phosphate + phosphate</text>
        <dbReference type="Rhea" id="RHEA:34075"/>
        <dbReference type="ChEBI" id="CHEBI:43474"/>
        <dbReference type="ChEBI" id="CHEBI:57597"/>
        <dbReference type="ChEBI" id="CHEBI:57970"/>
        <dbReference type="ChEBI" id="CHEBI:59918"/>
        <dbReference type="EC" id="2.3.1.275"/>
    </reaction>
</comment>
<dbReference type="NCBIfam" id="TIGR00023">
    <property type="entry name" value="glycerol-3-phosphate 1-O-acyltransferase PlsY"/>
    <property type="match status" value="1"/>
</dbReference>
<evidence type="ECO:0000256" key="10">
    <source>
        <dbReference type="HAMAP-Rule" id="MF_01043"/>
    </source>
</evidence>
<evidence type="ECO:0000256" key="3">
    <source>
        <dbReference type="ARBA" id="ARBA00022679"/>
    </source>
</evidence>
<evidence type="ECO:0000256" key="9">
    <source>
        <dbReference type="ARBA" id="ARBA00023264"/>
    </source>
</evidence>
<dbReference type="AlphaFoldDB" id="A0A9D1I1K3"/>
<keyword evidence="7 10" id="KW-0472">Membrane</keyword>
<dbReference type="Proteomes" id="UP000824090">
    <property type="component" value="Unassembled WGS sequence"/>
</dbReference>
<comment type="caution">
    <text evidence="11">The sequence shown here is derived from an EMBL/GenBank/DDBJ whole genome shotgun (WGS) entry which is preliminary data.</text>
</comment>
<evidence type="ECO:0000256" key="6">
    <source>
        <dbReference type="ARBA" id="ARBA00023098"/>
    </source>
</evidence>
<dbReference type="InterPro" id="IPR003811">
    <property type="entry name" value="G3P_acylTferase_PlsY"/>
</dbReference>
<dbReference type="GO" id="GO:0043772">
    <property type="term" value="F:acyl-phosphate glycerol-3-phosphate acyltransferase activity"/>
    <property type="evidence" value="ECO:0007669"/>
    <property type="project" value="UniProtKB-UniRule"/>
</dbReference>
<organism evidence="11 12">
    <name type="scientific">Candidatus Allocopromorpha excrementigallinarum</name>
    <dbReference type="NCBI Taxonomy" id="2840742"/>
    <lineage>
        <taxon>Bacteria</taxon>
        <taxon>Bacillati</taxon>
        <taxon>Bacillota</taxon>
        <taxon>Clostridia</taxon>
        <taxon>Eubacteriales</taxon>
        <taxon>Eubacteriaceae</taxon>
        <taxon>Eubacteriaceae incertae sedis</taxon>
        <taxon>Candidatus Allocopromorpha</taxon>
    </lineage>
</organism>
<dbReference type="GO" id="GO:0008654">
    <property type="term" value="P:phospholipid biosynthetic process"/>
    <property type="evidence" value="ECO:0007669"/>
    <property type="project" value="UniProtKB-UniRule"/>
</dbReference>
<feature type="transmembrane region" description="Helical" evidence="10">
    <location>
        <begin position="86"/>
        <end position="105"/>
    </location>
</feature>
<evidence type="ECO:0000256" key="7">
    <source>
        <dbReference type="ARBA" id="ARBA00023136"/>
    </source>
</evidence>
<sequence>MFDITSENIGLLAAAAVAAYLIGNISPSILMARARGIDIRKEGSGNAGTTNALRVMGKKAGAVTLVVDILKGTGAVLLGSLMAGHAGAMVCTVAVFCGHVWPVFFRFKGGKGVATAFGALLGLNPLLALSALAIVITGVLISRRMSVGSLAGAVSFPFIAMFFERDFVILGSVMAVIILIKHRGNIARLFRGEEPVMSIFEKKKTSQEEK</sequence>
<evidence type="ECO:0000313" key="11">
    <source>
        <dbReference type="EMBL" id="HIU25533.1"/>
    </source>
</evidence>
<dbReference type="EMBL" id="DVMP01000070">
    <property type="protein sequence ID" value="HIU25533.1"/>
    <property type="molecule type" value="Genomic_DNA"/>
</dbReference>
<keyword evidence="4 10" id="KW-0812">Transmembrane</keyword>
<accession>A0A9D1I1K3</accession>
<protein>
    <recommendedName>
        <fullName evidence="10">Glycerol-3-phosphate acyltransferase</fullName>
    </recommendedName>
    <alternativeName>
        <fullName evidence="10">Acyl-PO4 G3P acyltransferase</fullName>
    </alternativeName>
    <alternativeName>
        <fullName evidence="10">Acyl-phosphate--glycerol-3-phosphate acyltransferase</fullName>
    </alternativeName>
    <alternativeName>
        <fullName evidence="10">G3P acyltransferase</fullName>
        <shortName evidence="10">GPAT</shortName>
        <ecNumber evidence="10">2.3.1.275</ecNumber>
    </alternativeName>
    <alternativeName>
        <fullName evidence="10">Lysophosphatidic acid synthase</fullName>
        <shortName evidence="10">LPA synthase</shortName>
    </alternativeName>
</protein>
<evidence type="ECO:0000256" key="8">
    <source>
        <dbReference type="ARBA" id="ARBA00023209"/>
    </source>
</evidence>
<dbReference type="Pfam" id="PF02660">
    <property type="entry name" value="G3P_acyltransf"/>
    <property type="match status" value="1"/>
</dbReference>